<gene>
    <name evidence="2" type="primary">TBC1D22A_3</name>
    <name evidence="2" type="ORF">g.126723</name>
</gene>
<name>A0A1D1Z0H4_9ARAE</name>
<reference evidence="2" key="1">
    <citation type="submission" date="2015-07" db="EMBL/GenBank/DDBJ databases">
        <title>Transcriptome Assembly of Anthurium amnicola.</title>
        <authorList>
            <person name="Suzuki J."/>
        </authorList>
    </citation>
    <scope>NUCLEOTIDE SEQUENCE</scope>
</reference>
<proteinExistence type="predicted"/>
<accession>A0A1D1Z0H4</accession>
<organism evidence="2">
    <name type="scientific">Anthurium amnicola</name>
    <dbReference type="NCBI Taxonomy" id="1678845"/>
    <lineage>
        <taxon>Eukaryota</taxon>
        <taxon>Viridiplantae</taxon>
        <taxon>Streptophyta</taxon>
        <taxon>Embryophyta</taxon>
        <taxon>Tracheophyta</taxon>
        <taxon>Spermatophyta</taxon>
        <taxon>Magnoliopsida</taxon>
        <taxon>Liliopsida</taxon>
        <taxon>Araceae</taxon>
        <taxon>Pothoideae</taxon>
        <taxon>Potheae</taxon>
        <taxon>Anthurium</taxon>
    </lineage>
</organism>
<feature type="compositionally biased region" description="Basic and acidic residues" evidence="1">
    <location>
        <begin position="94"/>
        <end position="105"/>
    </location>
</feature>
<evidence type="ECO:0000256" key="1">
    <source>
        <dbReference type="SAM" id="MobiDB-lite"/>
    </source>
</evidence>
<feature type="region of interest" description="Disordered" evidence="1">
    <location>
        <begin position="1"/>
        <end position="119"/>
    </location>
</feature>
<feature type="non-terminal residue" evidence="2">
    <location>
        <position position="161"/>
    </location>
</feature>
<feature type="compositionally biased region" description="Polar residues" evidence="1">
    <location>
        <begin position="44"/>
        <end position="54"/>
    </location>
</feature>
<feature type="non-terminal residue" evidence="2">
    <location>
        <position position="1"/>
    </location>
</feature>
<protein>
    <submittedName>
        <fullName evidence="2">TBC1 domain family member 22A</fullName>
    </submittedName>
</protein>
<feature type="compositionally biased region" description="Basic residues" evidence="1">
    <location>
        <begin position="1"/>
        <end position="21"/>
    </location>
</feature>
<sequence>RRRRRRRGSSRRKNPPRRRRHAAPEGVFAGVMGKKGVPEWLNSPLWSSGTSSATALDDPGTSPYASRASPEAPERLSPPAVAAAPCGTPPPGSPRREARDEDRSDPSPSPFSPEEVARQSHLLAELSKKVINLTELRRVATQGIPDGAGIRPTVWKLLLGY</sequence>
<dbReference type="EMBL" id="GDJX01007587">
    <property type="protein sequence ID" value="JAT60349.1"/>
    <property type="molecule type" value="Transcribed_RNA"/>
</dbReference>
<dbReference type="AlphaFoldDB" id="A0A1D1Z0H4"/>
<evidence type="ECO:0000313" key="2">
    <source>
        <dbReference type="EMBL" id="JAT60349.1"/>
    </source>
</evidence>